<keyword evidence="3" id="KW-1185">Reference proteome</keyword>
<feature type="compositionally biased region" description="Polar residues" evidence="1">
    <location>
        <begin position="234"/>
        <end position="246"/>
    </location>
</feature>
<sequence>MGVPVNHLWNESKPYREGFGAFVWQITILVTISKTVLRHSKLFEGFKVQLGEDPIRARRGGLRPREEDHIEGPSRRAACIELYVGLYTHSFSLANLRLPLTEFSVKFSNISRFIYLGLTLLVVSSSPLLLSCARLMVVSPLSTSSEGSSICVELDPSPGFGIGSPSVSVNTEPMKADEELVIQPVEVTTDFRESPKPKVFVVYPRSVAARVKDRKCKTRGGSSRPPVKRKLAPGSSTSRATHAKTSSSKDDVPFLTVSDDDEGLPDVLELKDATACHLKISAITPPA</sequence>
<reference evidence="2" key="2">
    <citation type="submission" date="2022-01" db="EMBL/GenBank/DDBJ databases">
        <authorList>
            <person name="Yamashiro T."/>
            <person name="Shiraishi A."/>
            <person name="Satake H."/>
            <person name="Nakayama K."/>
        </authorList>
    </citation>
    <scope>NUCLEOTIDE SEQUENCE</scope>
</reference>
<evidence type="ECO:0000313" key="2">
    <source>
        <dbReference type="EMBL" id="GJT00600.1"/>
    </source>
</evidence>
<reference evidence="2" key="1">
    <citation type="journal article" date="2022" name="Int. J. Mol. Sci.">
        <title>Draft Genome of Tanacetum Coccineum: Genomic Comparison of Closely Related Tanacetum-Family Plants.</title>
        <authorList>
            <person name="Yamashiro T."/>
            <person name="Shiraishi A."/>
            <person name="Nakayama K."/>
            <person name="Satake H."/>
        </authorList>
    </citation>
    <scope>NUCLEOTIDE SEQUENCE</scope>
</reference>
<protein>
    <submittedName>
        <fullName evidence="2">Uncharacterized protein</fullName>
    </submittedName>
</protein>
<proteinExistence type="predicted"/>
<evidence type="ECO:0000256" key="1">
    <source>
        <dbReference type="SAM" id="MobiDB-lite"/>
    </source>
</evidence>
<organism evidence="2 3">
    <name type="scientific">Tanacetum coccineum</name>
    <dbReference type="NCBI Taxonomy" id="301880"/>
    <lineage>
        <taxon>Eukaryota</taxon>
        <taxon>Viridiplantae</taxon>
        <taxon>Streptophyta</taxon>
        <taxon>Embryophyta</taxon>
        <taxon>Tracheophyta</taxon>
        <taxon>Spermatophyta</taxon>
        <taxon>Magnoliopsida</taxon>
        <taxon>eudicotyledons</taxon>
        <taxon>Gunneridae</taxon>
        <taxon>Pentapetalae</taxon>
        <taxon>asterids</taxon>
        <taxon>campanulids</taxon>
        <taxon>Asterales</taxon>
        <taxon>Asteraceae</taxon>
        <taxon>Asteroideae</taxon>
        <taxon>Anthemideae</taxon>
        <taxon>Anthemidinae</taxon>
        <taxon>Tanacetum</taxon>
    </lineage>
</organism>
<comment type="caution">
    <text evidence="2">The sequence shown here is derived from an EMBL/GenBank/DDBJ whole genome shotgun (WGS) entry which is preliminary data.</text>
</comment>
<accession>A0ABQ5AD89</accession>
<evidence type="ECO:0000313" key="3">
    <source>
        <dbReference type="Proteomes" id="UP001151760"/>
    </source>
</evidence>
<dbReference type="EMBL" id="BQNB010012208">
    <property type="protein sequence ID" value="GJT00600.1"/>
    <property type="molecule type" value="Genomic_DNA"/>
</dbReference>
<feature type="region of interest" description="Disordered" evidence="1">
    <location>
        <begin position="213"/>
        <end position="257"/>
    </location>
</feature>
<dbReference type="Proteomes" id="UP001151760">
    <property type="component" value="Unassembled WGS sequence"/>
</dbReference>
<name>A0ABQ5AD89_9ASTR</name>
<gene>
    <name evidence="2" type="ORF">Tco_0821769</name>
</gene>